<evidence type="ECO:0000313" key="1">
    <source>
        <dbReference type="EMBL" id="MBP1920949.1"/>
    </source>
</evidence>
<dbReference type="Pfam" id="PF20069">
    <property type="entry name" value="DUF6465"/>
    <property type="match status" value="1"/>
</dbReference>
<keyword evidence="2" id="KW-1185">Reference proteome</keyword>
<dbReference type="EMBL" id="JAGGKC010000053">
    <property type="protein sequence ID" value="MBP1920949.1"/>
    <property type="molecule type" value="Genomic_DNA"/>
</dbReference>
<dbReference type="InterPro" id="IPR046313">
    <property type="entry name" value="DUF6465"/>
</dbReference>
<proteinExistence type="predicted"/>
<sequence>MKAHEEFEAVEIVEEGKKAKKGDSKKKQKHEFIVEYQEKRFQEQEILDLFFEEWKKTRKKNEIKDLKIYLKVEESVAYCVVNESEMIEVRL</sequence>
<dbReference type="RefSeq" id="WP_209461098.1">
    <property type="nucleotide sequence ID" value="NZ_JAGGKC010000053.1"/>
</dbReference>
<accession>A0ABS4G8U8</accession>
<dbReference type="Proteomes" id="UP001519271">
    <property type="component" value="Unassembled WGS sequence"/>
</dbReference>
<name>A0ABS4G8U8_9CLOT</name>
<comment type="caution">
    <text evidence="1">The sequence shown here is derived from an EMBL/GenBank/DDBJ whole genome shotgun (WGS) entry which is preliminary data.</text>
</comment>
<organism evidence="1 2">
    <name type="scientific">Youngiibacter multivorans</name>
    <dbReference type="NCBI Taxonomy" id="937251"/>
    <lineage>
        <taxon>Bacteria</taxon>
        <taxon>Bacillati</taxon>
        <taxon>Bacillota</taxon>
        <taxon>Clostridia</taxon>
        <taxon>Eubacteriales</taxon>
        <taxon>Clostridiaceae</taxon>
        <taxon>Youngiibacter</taxon>
    </lineage>
</organism>
<reference evidence="1 2" key="1">
    <citation type="submission" date="2021-03" db="EMBL/GenBank/DDBJ databases">
        <title>Genomic Encyclopedia of Type Strains, Phase IV (KMG-IV): sequencing the most valuable type-strain genomes for metagenomic binning, comparative biology and taxonomic classification.</title>
        <authorList>
            <person name="Goeker M."/>
        </authorList>
    </citation>
    <scope>NUCLEOTIDE SEQUENCE [LARGE SCALE GENOMIC DNA]</scope>
    <source>
        <strain evidence="1 2">DSM 6139</strain>
    </source>
</reference>
<gene>
    <name evidence="1" type="ORF">J2Z34_003471</name>
</gene>
<evidence type="ECO:0000313" key="2">
    <source>
        <dbReference type="Proteomes" id="UP001519271"/>
    </source>
</evidence>
<protein>
    <submittedName>
        <fullName evidence="1">Uncharacterized protein</fullName>
    </submittedName>
</protein>